<dbReference type="AlphaFoldDB" id="A0A7W9QFC5"/>
<reference evidence="2 3" key="1">
    <citation type="submission" date="2020-08" db="EMBL/GenBank/DDBJ databases">
        <title>Genomic Encyclopedia of Type Strains, Phase III (KMG-III): the genomes of soil and plant-associated and newly described type strains.</title>
        <authorList>
            <person name="Whitman W."/>
        </authorList>
    </citation>
    <scope>NUCLEOTIDE SEQUENCE [LARGE SCALE GENOMIC DNA]</scope>
    <source>
        <strain evidence="2 3">CECT 8305</strain>
    </source>
</reference>
<dbReference type="EMBL" id="JACHJL010000014">
    <property type="protein sequence ID" value="MBB5937987.1"/>
    <property type="molecule type" value="Genomic_DNA"/>
</dbReference>
<name>A0A7W9QFC5_9ACTN</name>
<keyword evidence="3" id="KW-1185">Reference proteome</keyword>
<dbReference type="RefSeq" id="WP_184575413.1">
    <property type="nucleotide sequence ID" value="NZ_JACHJL010000014.1"/>
</dbReference>
<sequence length="191" mass="20411">MAGDVWISGVGAKTLIAAFIVALITGLAGCSMMSDANGGRHGNAGVKPIAHAKADAEALSAGLEEIIDLDGEMTNVGPGVRPCEGDDADKFYLIRSGWSLWGPPAEKMRVAMDRLIDEMPKKGWTITEHGREKSVARDRYLRATNEKAKFSVHIGLLEPSPNSRLKKPLFKATLVSGCFEVPEGASAENAY</sequence>
<dbReference type="Proteomes" id="UP000588098">
    <property type="component" value="Unassembled WGS sequence"/>
</dbReference>
<feature type="transmembrane region" description="Helical" evidence="1">
    <location>
        <begin position="6"/>
        <end position="30"/>
    </location>
</feature>
<comment type="caution">
    <text evidence="2">The sequence shown here is derived from an EMBL/GenBank/DDBJ whole genome shotgun (WGS) entry which is preliminary data.</text>
</comment>
<organism evidence="2 3">
    <name type="scientific">Streptomyces zagrosensis</name>
    <dbReference type="NCBI Taxonomy" id="1042984"/>
    <lineage>
        <taxon>Bacteria</taxon>
        <taxon>Bacillati</taxon>
        <taxon>Actinomycetota</taxon>
        <taxon>Actinomycetes</taxon>
        <taxon>Kitasatosporales</taxon>
        <taxon>Streptomycetaceae</taxon>
        <taxon>Streptomyces</taxon>
    </lineage>
</organism>
<evidence type="ECO:0000313" key="3">
    <source>
        <dbReference type="Proteomes" id="UP000588098"/>
    </source>
</evidence>
<evidence type="ECO:0000256" key="1">
    <source>
        <dbReference type="SAM" id="Phobius"/>
    </source>
</evidence>
<accession>A0A7W9QFC5</accession>
<evidence type="ECO:0008006" key="4">
    <source>
        <dbReference type="Google" id="ProtNLM"/>
    </source>
</evidence>
<proteinExistence type="predicted"/>
<gene>
    <name evidence="2" type="ORF">FHS42_005071</name>
</gene>
<keyword evidence="1" id="KW-0472">Membrane</keyword>
<keyword evidence="1" id="KW-1133">Transmembrane helix</keyword>
<evidence type="ECO:0000313" key="2">
    <source>
        <dbReference type="EMBL" id="MBB5937987.1"/>
    </source>
</evidence>
<keyword evidence="1" id="KW-0812">Transmembrane</keyword>
<protein>
    <recommendedName>
        <fullName evidence="4">Lipoprotein</fullName>
    </recommendedName>
</protein>